<dbReference type="SUPFAM" id="SSF51430">
    <property type="entry name" value="NAD(P)-linked oxidoreductase"/>
    <property type="match status" value="1"/>
</dbReference>
<dbReference type="PANTHER" id="PTHR43364">
    <property type="entry name" value="NADH-SPECIFIC METHYLGLYOXAL REDUCTASE-RELATED"/>
    <property type="match status" value="1"/>
</dbReference>
<dbReference type="Pfam" id="PF00248">
    <property type="entry name" value="Aldo_ket_red"/>
    <property type="match status" value="1"/>
</dbReference>
<keyword evidence="2" id="KW-0560">Oxidoreductase</keyword>
<evidence type="ECO:0000313" key="2">
    <source>
        <dbReference type="EMBL" id="MBM7416553.1"/>
    </source>
</evidence>
<dbReference type="Proteomes" id="UP000703038">
    <property type="component" value="Unassembled WGS sequence"/>
</dbReference>
<dbReference type="RefSeq" id="WP_204869335.1">
    <property type="nucleotide sequence ID" value="NZ_JAFBBK010000001.1"/>
</dbReference>
<sequence length="315" mass="33716">MTRIGTSDLDVFPLALGANTFGWTSDEQDSHRIIESFLGAGGSLIDTADSYSAFAPGNSGGESETVIGTWFTSTGRRDDVVLATKVSQHPQFKGLAAGTVAAAADASLQRLQTDRIDLYYAHFDDADTPLEETVAAFDALVKAGKVRYVGISNYTAERARQWIDIAQREGFDAPVALQPHYNLVHRRSYEPELMEVAEKNQLGVFPYFALASGFLTGKYRTRADIEGTPRAAMTSGYFSDAGLEVVGALADIADAHGSAIPTVALAWLLSRNGIVAPIASASRLEQLTSLTDAPAFSLTADELDRLTALSDKVGE</sequence>
<dbReference type="InterPro" id="IPR050523">
    <property type="entry name" value="AKR_Detox_Biosynth"/>
</dbReference>
<gene>
    <name evidence="2" type="ORF">JOE42_003286</name>
</gene>
<protein>
    <submittedName>
        <fullName evidence="2">Aryl-alcohol dehydrogenase (NADP+)</fullName>
        <ecNumber evidence="2">1.1.1.91</ecNumber>
    </submittedName>
</protein>
<dbReference type="PANTHER" id="PTHR43364:SF6">
    <property type="entry name" value="OXIDOREDUCTASE-RELATED"/>
    <property type="match status" value="1"/>
</dbReference>
<dbReference type="EMBL" id="JAFBBK010000001">
    <property type="protein sequence ID" value="MBM7416553.1"/>
    <property type="molecule type" value="Genomic_DNA"/>
</dbReference>
<feature type="domain" description="NADP-dependent oxidoreductase" evidence="1">
    <location>
        <begin position="13"/>
        <end position="310"/>
    </location>
</feature>
<dbReference type="GO" id="GO:0047681">
    <property type="term" value="F:aryl-alcohol dehydrogenase (NADP+) activity"/>
    <property type="evidence" value="ECO:0007669"/>
    <property type="project" value="UniProtKB-EC"/>
</dbReference>
<dbReference type="PRINTS" id="PR00069">
    <property type="entry name" value="ALDKETRDTASE"/>
</dbReference>
<evidence type="ECO:0000259" key="1">
    <source>
        <dbReference type="Pfam" id="PF00248"/>
    </source>
</evidence>
<dbReference type="Gene3D" id="3.20.20.100">
    <property type="entry name" value="NADP-dependent oxidoreductase domain"/>
    <property type="match status" value="1"/>
</dbReference>
<dbReference type="InterPro" id="IPR018170">
    <property type="entry name" value="Aldo/ket_reductase_CS"/>
</dbReference>
<dbReference type="PROSITE" id="PS00062">
    <property type="entry name" value="ALDOKETO_REDUCTASE_2"/>
    <property type="match status" value="1"/>
</dbReference>
<dbReference type="InterPro" id="IPR023210">
    <property type="entry name" value="NADP_OxRdtase_dom"/>
</dbReference>
<proteinExistence type="predicted"/>
<reference evidence="2 3" key="1">
    <citation type="submission" date="2021-01" db="EMBL/GenBank/DDBJ databases">
        <title>Genomics of switchgrass bacterial isolates.</title>
        <authorList>
            <person name="Shade A."/>
        </authorList>
    </citation>
    <scope>NUCLEOTIDE SEQUENCE [LARGE SCALE GENOMIC DNA]</scope>
    <source>
        <strain evidence="2 3">PvP111</strain>
    </source>
</reference>
<keyword evidence="3" id="KW-1185">Reference proteome</keyword>
<dbReference type="InterPro" id="IPR036812">
    <property type="entry name" value="NAD(P)_OxRdtase_dom_sf"/>
</dbReference>
<comment type="caution">
    <text evidence="2">The sequence shown here is derived from an EMBL/GenBank/DDBJ whole genome shotgun (WGS) entry which is preliminary data.</text>
</comment>
<name>A0ABS2KX87_9NOCA</name>
<dbReference type="EC" id="1.1.1.91" evidence="2"/>
<dbReference type="InterPro" id="IPR020471">
    <property type="entry name" value="AKR"/>
</dbReference>
<evidence type="ECO:0000313" key="3">
    <source>
        <dbReference type="Proteomes" id="UP000703038"/>
    </source>
</evidence>
<dbReference type="CDD" id="cd19081">
    <property type="entry name" value="AKR_AKR9C1"/>
    <property type="match status" value="1"/>
</dbReference>
<accession>A0ABS2KX87</accession>
<organism evidence="2 3">
    <name type="scientific">Rhodococcoides corynebacterioides</name>
    <dbReference type="NCBI Taxonomy" id="53972"/>
    <lineage>
        <taxon>Bacteria</taxon>
        <taxon>Bacillati</taxon>
        <taxon>Actinomycetota</taxon>
        <taxon>Actinomycetes</taxon>
        <taxon>Mycobacteriales</taxon>
        <taxon>Nocardiaceae</taxon>
        <taxon>Rhodococcoides</taxon>
    </lineage>
</organism>